<evidence type="ECO:0000313" key="3">
    <source>
        <dbReference type="Proteomes" id="UP000233060"/>
    </source>
</evidence>
<sequence length="100" mass="10726">MRETKARSPAAAAAAQRQEGGRLTPSLCYPRVSPMKRFQGLPRLPNSKSSDLFPCLVLPNVLQHLIPALLPSFLFPLWVAVTVLSPALSSLSPAPTAPPL</sequence>
<dbReference type="OMA" id="PRSCWGL"/>
<organism evidence="2 3">
    <name type="scientific">Cercocebus atys</name>
    <name type="common">Sooty mangabey</name>
    <name type="synonym">Cercocebus torquatus atys</name>
    <dbReference type="NCBI Taxonomy" id="9531"/>
    <lineage>
        <taxon>Eukaryota</taxon>
        <taxon>Metazoa</taxon>
        <taxon>Chordata</taxon>
        <taxon>Craniata</taxon>
        <taxon>Vertebrata</taxon>
        <taxon>Euteleostomi</taxon>
        <taxon>Mammalia</taxon>
        <taxon>Eutheria</taxon>
        <taxon>Euarchontoglires</taxon>
        <taxon>Primates</taxon>
        <taxon>Haplorrhini</taxon>
        <taxon>Catarrhini</taxon>
        <taxon>Cercopithecidae</taxon>
        <taxon>Cercopithecinae</taxon>
        <taxon>Cercocebus</taxon>
    </lineage>
</organism>
<proteinExistence type="predicted"/>
<reference evidence="2" key="1">
    <citation type="submission" date="2025-08" db="UniProtKB">
        <authorList>
            <consortium name="Ensembl"/>
        </authorList>
    </citation>
    <scope>IDENTIFICATION</scope>
</reference>
<dbReference type="GeneTree" id="ENSGT00910000147445"/>
<name>A0A2K5KHE9_CERAT</name>
<evidence type="ECO:0000256" key="1">
    <source>
        <dbReference type="SAM" id="MobiDB-lite"/>
    </source>
</evidence>
<reference evidence="2" key="2">
    <citation type="submission" date="2025-09" db="UniProtKB">
        <authorList>
            <consortium name="Ensembl"/>
        </authorList>
    </citation>
    <scope>IDENTIFICATION</scope>
</reference>
<feature type="region of interest" description="Disordered" evidence="1">
    <location>
        <begin position="1"/>
        <end position="26"/>
    </location>
</feature>
<dbReference type="Proteomes" id="UP000233060">
    <property type="component" value="Unassembled WGS sequence"/>
</dbReference>
<dbReference type="AlphaFoldDB" id="A0A2K5KHE9"/>
<protein>
    <submittedName>
        <fullName evidence="2">Uncharacterized protein</fullName>
    </submittedName>
</protein>
<keyword evidence="3" id="KW-1185">Reference proteome</keyword>
<evidence type="ECO:0000313" key="2">
    <source>
        <dbReference type="Ensembl" id="ENSCATP00000000122.1"/>
    </source>
</evidence>
<dbReference type="Bgee" id="ENSCATG00000000512">
    <property type="expression patterns" value="Expressed in colon"/>
</dbReference>
<dbReference type="Ensembl" id="ENSCATT00000000549.1">
    <property type="protein sequence ID" value="ENSCATP00000000122.1"/>
    <property type="gene ID" value="ENSCATG00000000512.1"/>
</dbReference>
<accession>A0A2K5KHE9</accession>